<dbReference type="InterPro" id="IPR000415">
    <property type="entry name" value="Nitroreductase-like"/>
</dbReference>
<protein>
    <submittedName>
        <fullName evidence="2">Nitroreductase family protein</fullName>
    </submittedName>
</protein>
<dbReference type="SUPFAM" id="SSF55469">
    <property type="entry name" value="FMN-dependent nitroreductase-like"/>
    <property type="match status" value="1"/>
</dbReference>
<name>A0A1M5T6Q7_9CLOT</name>
<reference evidence="2 3" key="1">
    <citation type="submission" date="2016-11" db="EMBL/GenBank/DDBJ databases">
        <authorList>
            <person name="Jaros S."/>
            <person name="Januszkiewicz K."/>
            <person name="Wedrychowicz H."/>
        </authorList>
    </citation>
    <scope>NUCLEOTIDE SEQUENCE [LARGE SCALE GENOMIC DNA]</scope>
    <source>
        <strain evidence="2 3">DSM 8605</strain>
    </source>
</reference>
<dbReference type="Pfam" id="PF00881">
    <property type="entry name" value="Nitroreductase"/>
    <property type="match status" value="1"/>
</dbReference>
<gene>
    <name evidence="2" type="ORF">SAMN02745207_01224</name>
</gene>
<dbReference type="EMBL" id="FQXM01000005">
    <property type="protein sequence ID" value="SHH46290.1"/>
    <property type="molecule type" value="Genomic_DNA"/>
</dbReference>
<dbReference type="InterPro" id="IPR029479">
    <property type="entry name" value="Nitroreductase"/>
</dbReference>
<dbReference type="Gene3D" id="3.40.109.10">
    <property type="entry name" value="NADH Oxidase"/>
    <property type="match status" value="1"/>
</dbReference>
<evidence type="ECO:0000313" key="3">
    <source>
        <dbReference type="Proteomes" id="UP000184447"/>
    </source>
</evidence>
<dbReference type="Proteomes" id="UP000184447">
    <property type="component" value="Unassembled WGS sequence"/>
</dbReference>
<dbReference type="RefSeq" id="WP_242950635.1">
    <property type="nucleotide sequence ID" value="NZ_FQXM01000005.1"/>
</dbReference>
<evidence type="ECO:0000259" key="1">
    <source>
        <dbReference type="Pfam" id="PF00881"/>
    </source>
</evidence>
<dbReference type="STRING" id="1121316.SAMN02745207_01224"/>
<keyword evidence="3" id="KW-1185">Reference proteome</keyword>
<sequence length="47" mass="5348">MNEVLEQLKSRKSVRVFEDKLIDKEVKKEIVQAAFEAPTAGAMMLLI</sequence>
<accession>A0A1M5T6Q7</accession>
<dbReference type="GO" id="GO:0016491">
    <property type="term" value="F:oxidoreductase activity"/>
    <property type="evidence" value="ECO:0007669"/>
    <property type="project" value="InterPro"/>
</dbReference>
<evidence type="ECO:0000313" key="2">
    <source>
        <dbReference type="EMBL" id="SHH46290.1"/>
    </source>
</evidence>
<proteinExistence type="predicted"/>
<dbReference type="AlphaFoldDB" id="A0A1M5T6Q7"/>
<organism evidence="2 3">
    <name type="scientific">Clostridium grantii DSM 8605</name>
    <dbReference type="NCBI Taxonomy" id="1121316"/>
    <lineage>
        <taxon>Bacteria</taxon>
        <taxon>Bacillati</taxon>
        <taxon>Bacillota</taxon>
        <taxon>Clostridia</taxon>
        <taxon>Eubacteriales</taxon>
        <taxon>Clostridiaceae</taxon>
        <taxon>Clostridium</taxon>
    </lineage>
</organism>
<feature type="domain" description="Nitroreductase" evidence="1">
    <location>
        <begin position="8"/>
        <end position="43"/>
    </location>
</feature>